<keyword evidence="1" id="KW-0472">Membrane</keyword>
<keyword evidence="3" id="KW-1185">Reference proteome</keyword>
<organism evidence="2 3">
    <name type="scientific">Rhodovastum atsumiense</name>
    <dbReference type="NCBI Taxonomy" id="504468"/>
    <lineage>
        <taxon>Bacteria</taxon>
        <taxon>Pseudomonadati</taxon>
        <taxon>Pseudomonadota</taxon>
        <taxon>Alphaproteobacteria</taxon>
        <taxon>Acetobacterales</taxon>
        <taxon>Acetobacteraceae</taxon>
        <taxon>Rhodovastum</taxon>
    </lineage>
</organism>
<evidence type="ECO:0008006" key="4">
    <source>
        <dbReference type="Google" id="ProtNLM"/>
    </source>
</evidence>
<proteinExistence type="predicted"/>
<dbReference type="InterPro" id="IPR025333">
    <property type="entry name" value="DUF4239"/>
</dbReference>
<keyword evidence="1" id="KW-0812">Transmembrane</keyword>
<feature type="transmembrane region" description="Helical" evidence="1">
    <location>
        <begin position="21"/>
        <end position="39"/>
    </location>
</feature>
<dbReference type="AlphaFoldDB" id="A0A5M6ISJ7"/>
<dbReference type="OrthoDB" id="4760162at2"/>
<protein>
    <recommendedName>
        <fullName evidence="4">DUF4239 domain-containing protein</fullName>
    </recommendedName>
</protein>
<evidence type="ECO:0000256" key="1">
    <source>
        <dbReference type="SAM" id="Phobius"/>
    </source>
</evidence>
<dbReference type="Pfam" id="PF14023">
    <property type="entry name" value="Bestrophin-like"/>
    <property type="match status" value="1"/>
</dbReference>
<sequence length="231" mass="24974">MLRRRLPEHHFEDHPRDVGKLVMGLVATLAALVLGLLIASTKSFYDTQTAELQSLSVKIVGLDRVLGEYGTAAGPARAELRRVVEEGYRRLAGTPDAASIHLARGEAAPAIIAMRQLVRALPAETDAQRQLRGSAVQLAGEIVDTRLLMSEQVNASLNWPFVLVLVFWISVLFLGFGLYTPANATVVAALLMGAVSVASAMFLIDEMSRPYEGLIRVSAAPLQLALMQMGQ</sequence>
<keyword evidence="1" id="KW-1133">Transmembrane helix</keyword>
<dbReference type="Proteomes" id="UP000325255">
    <property type="component" value="Unassembled WGS sequence"/>
</dbReference>
<dbReference type="RefSeq" id="WP_150041775.1">
    <property type="nucleotide sequence ID" value="NZ_OW485601.1"/>
</dbReference>
<accession>A0A5M6ISJ7</accession>
<evidence type="ECO:0000313" key="3">
    <source>
        <dbReference type="Proteomes" id="UP000325255"/>
    </source>
</evidence>
<reference evidence="2 3" key="1">
    <citation type="submission" date="2019-09" db="EMBL/GenBank/DDBJ databases">
        <title>Genome sequence of Rhodovastum atsumiense, a diverse member of the Acetobacteraceae family of non-sulfur purple photosynthetic bacteria.</title>
        <authorList>
            <person name="Meyer T."/>
            <person name="Kyndt J."/>
        </authorList>
    </citation>
    <scope>NUCLEOTIDE SEQUENCE [LARGE SCALE GENOMIC DNA]</scope>
    <source>
        <strain evidence="2 3">DSM 21279</strain>
    </source>
</reference>
<name>A0A5M6ISJ7_9PROT</name>
<comment type="caution">
    <text evidence="2">The sequence shown here is derived from an EMBL/GenBank/DDBJ whole genome shotgun (WGS) entry which is preliminary data.</text>
</comment>
<gene>
    <name evidence="2" type="ORF">F1189_15705</name>
</gene>
<dbReference type="EMBL" id="VWPK01000023">
    <property type="protein sequence ID" value="KAA5611212.1"/>
    <property type="molecule type" value="Genomic_DNA"/>
</dbReference>
<feature type="transmembrane region" description="Helical" evidence="1">
    <location>
        <begin position="186"/>
        <end position="204"/>
    </location>
</feature>
<feature type="transmembrane region" description="Helical" evidence="1">
    <location>
        <begin position="157"/>
        <end position="179"/>
    </location>
</feature>
<evidence type="ECO:0000313" key="2">
    <source>
        <dbReference type="EMBL" id="KAA5611212.1"/>
    </source>
</evidence>